<evidence type="ECO:0000313" key="16">
    <source>
        <dbReference type="EMBL" id="PIV42103.1"/>
    </source>
</evidence>
<dbReference type="PANTHER" id="PTHR10890:SF3">
    <property type="entry name" value="CYSTEINE--TRNA LIGASE, CYTOPLASMIC"/>
    <property type="match status" value="1"/>
</dbReference>
<keyword evidence="6 13" id="KW-0436">Ligase</keyword>
<dbReference type="PANTHER" id="PTHR10890">
    <property type="entry name" value="CYSTEINYL-TRNA SYNTHETASE"/>
    <property type="match status" value="1"/>
</dbReference>
<evidence type="ECO:0000256" key="8">
    <source>
        <dbReference type="ARBA" id="ARBA00022741"/>
    </source>
</evidence>
<evidence type="ECO:0000256" key="1">
    <source>
        <dbReference type="ARBA" id="ARBA00001947"/>
    </source>
</evidence>
<dbReference type="PRINTS" id="PR00983">
    <property type="entry name" value="TRNASYNTHCYS"/>
</dbReference>
<dbReference type="GO" id="GO:0004817">
    <property type="term" value="F:cysteine-tRNA ligase activity"/>
    <property type="evidence" value="ECO:0007669"/>
    <property type="project" value="UniProtKB-UniRule"/>
</dbReference>
<feature type="short sequence motif" description="'HIGH' region" evidence="13">
    <location>
        <begin position="30"/>
        <end position="40"/>
    </location>
</feature>
<dbReference type="InterPro" id="IPR056411">
    <property type="entry name" value="CysS_C"/>
</dbReference>
<dbReference type="SUPFAM" id="SSF52374">
    <property type="entry name" value="Nucleotidylyl transferase"/>
    <property type="match status" value="1"/>
</dbReference>
<keyword evidence="10 13" id="KW-0067">ATP-binding</keyword>
<dbReference type="Pfam" id="PF23493">
    <property type="entry name" value="CysS_C"/>
    <property type="match status" value="1"/>
</dbReference>
<dbReference type="NCBIfam" id="TIGR00435">
    <property type="entry name" value="cysS"/>
    <property type="match status" value="1"/>
</dbReference>
<evidence type="ECO:0000256" key="2">
    <source>
        <dbReference type="ARBA" id="ARBA00004496"/>
    </source>
</evidence>
<accession>A0A2M7D7D8</accession>
<keyword evidence="11 13" id="KW-0648">Protein biosynthesis</keyword>
<dbReference type="InterPro" id="IPR024909">
    <property type="entry name" value="Cys-tRNA/MSH_ligase"/>
</dbReference>
<sequence>MLKLFNSLTRKKEIFRPREGKKVKMFVCGPTCYDFSHIGHARTYIVFDMISKYLRERGYDVFYLQNITDVDDKIIDRAIEKKVFWRDLNRKFEKEYLKDMKALNINSVTKYARATEHIKEIISQVKKLLEKGFAYQIPELPKGAKGEDEGNLHRLKDGIYYDISKFKDYGKLSKRTVLQAEDAVSRIDEAKEKRNKGDFCLWKFSKPGEPKWKSPFGWGRPGWHIEDTAITEKYFGAQYDIHGGAKDLIFPHHEAEIAQMEAISGKKPTVKYWLHTGFLTVKGQKMAKSRGNFVTIKDFLKTHPARILRFFVLKTHYRSPIDYSEKEIEQVKRQLERIDEFIDKIKNLKNTKRVKEVNLFSTSAYASVFEEALEDDFNTPKAIAIIFDLVNRGNSLIAQNKLTRADARNILEFLKKIDKVFNFIFWEKPKEKIPGNILKLVKEREKYRQQKKWQKADEIRKRIKEIGYWIKDTKEGPKIKPRSENLTAFGN</sequence>
<evidence type="ECO:0000256" key="7">
    <source>
        <dbReference type="ARBA" id="ARBA00022723"/>
    </source>
</evidence>
<comment type="caution">
    <text evidence="13">Lacks conserved residue(s) required for the propagation of feature annotation.</text>
</comment>
<feature type="binding site" evidence="13">
    <location>
        <position position="288"/>
    </location>
    <ligand>
        <name>ATP</name>
        <dbReference type="ChEBI" id="CHEBI:30616"/>
    </ligand>
</feature>
<evidence type="ECO:0000256" key="14">
    <source>
        <dbReference type="SAM" id="Coils"/>
    </source>
</evidence>
<feature type="coiled-coil region" evidence="14">
    <location>
        <begin position="328"/>
        <end position="358"/>
    </location>
</feature>
<organism evidence="16 17">
    <name type="scientific">Candidatus Nealsonbacteria bacterium CG02_land_8_20_14_3_00_40_11</name>
    <dbReference type="NCBI Taxonomy" id="1974700"/>
    <lineage>
        <taxon>Bacteria</taxon>
        <taxon>Candidatus Nealsoniibacteriota</taxon>
    </lineage>
</organism>
<dbReference type="GO" id="GO:0005524">
    <property type="term" value="F:ATP binding"/>
    <property type="evidence" value="ECO:0007669"/>
    <property type="project" value="UniProtKB-UniRule"/>
</dbReference>
<dbReference type="Gene3D" id="3.40.50.620">
    <property type="entry name" value="HUPs"/>
    <property type="match status" value="1"/>
</dbReference>
<dbReference type="Pfam" id="PF01406">
    <property type="entry name" value="tRNA-synt_1e"/>
    <property type="match status" value="1"/>
</dbReference>
<dbReference type="InterPro" id="IPR032678">
    <property type="entry name" value="tRNA-synt_1_cat_dom"/>
</dbReference>
<dbReference type="GO" id="GO:0005737">
    <property type="term" value="C:cytoplasm"/>
    <property type="evidence" value="ECO:0007669"/>
    <property type="project" value="UniProtKB-SubCell"/>
</dbReference>
<keyword evidence="8 13" id="KW-0547">Nucleotide-binding</keyword>
<dbReference type="GO" id="GO:0006423">
    <property type="term" value="P:cysteinyl-tRNA aminoacylation"/>
    <property type="evidence" value="ECO:0007669"/>
    <property type="project" value="UniProtKB-UniRule"/>
</dbReference>
<dbReference type="Pfam" id="PF09190">
    <property type="entry name" value="DALR_2"/>
    <property type="match status" value="1"/>
</dbReference>
<evidence type="ECO:0000256" key="4">
    <source>
        <dbReference type="ARBA" id="ARBA00011245"/>
    </source>
</evidence>
<dbReference type="InterPro" id="IPR014729">
    <property type="entry name" value="Rossmann-like_a/b/a_fold"/>
</dbReference>
<proteinExistence type="inferred from homology"/>
<dbReference type="SMART" id="SM00840">
    <property type="entry name" value="DALR_2"/>
    <property type="match status" value="1"/>
</dbReference>
<gene>
    <name evidence="13" type="primary">cysS</name>
    <name evidence="16" type="ORF">COS26_02580</name>
</gene>
<evidence type="ECO:0000256" key="6">
    <source>
        <dbReference type="ARBA" id="ARBA00022598"/>
    </source>
</evidence>
<comment type="caution">
    <text evidence="16">The sequence shown here is derived from an EMBL/GenBank/DDBJ whole genome shotgun (WGS) entry which is preliminary data.</text>
</comment>
<keyword evidence="9" id="KW-0862">Zinc</keyword>
<comment type="subunit">
    <text evidence="4 13">Monomer.</text>
</comment>
<dbReference type="EC" id="6.1.1.16" evidence="13"/>
<feature type="domain" description="Cysteinyl-tRNA synthetase class Ia DALR" evidence="15">
    <location>
        <begin position="368"/>
        <end position="433"/>
    </location>
</feature>
<evidence type="ECO:0000256" key="11">
    <source>
        <dbReference type="ARBA" id="ARBA00022917"/>
    </source>
</evidence>
<dbReference type="GO" id="GO:0046872">
    <property type="term" value="F:metal ion binding"/>
    <property type="evidence" value="ECO:0007669"/>
    <property type="project" value="UniProtKB-KW"/>
</dbReference>
<comment type="catalytic activity">
    <reaction evidence="13">
        <text>tRNA(Cys) + L-cysteine + ATP = L-cysteinyl-tRNA(Cys) + AMP + diphosphate</text>
        <dbReference type="Rhea" id="RHEA:17773"/>
        <dbReference type="Rhea" id="RHEA-COMP:9661"/>
        <dbReference type="Rhea" id="RHEA-COMP:9679"/>
        <dbReference type="ChEBI" id="CHEBI:30616"/>
        <dbReference type="ChEBI" id="CHEBI:33019"/>
        <dbReference type="ChEBI" id="CHEBI:35235"/>
        <dbReference type="ChEBI" id="CHEBI:78442"/>
        <dbReference type="ChEBI" id="CHEBI:78517"/>
        <dbReference type="ChEBI" id="CHEBI:456215"/>
        <dbReference type="EC" id="6.1.1.16"/>
    </reaction>
</comment>
<dbReference type="SUPFAM" id="SSF47323">
    <property type="entry name" value="Anticodon-binding domain of a subclass of class I aminoacyl-tRNA synthetases"/>
    <property type="match status" value="1"/>
</dbReference>
<keyword evidence="14" id="KW-0175">Coiled coil</keyword>
<evidence type="ECO:0000313" key="17">
    <source>
        <dbReference type="Proteomes" id="UP000230304"/>
    </source>
</evidence>
<dbReference type="InterPro" id="IPR009080">
    <property type="entry name" value="tRNAsynth_Ia_anticodon-bd"/>
</dbReference>
<keyword evidence="5 13" id="KW-0963">Cytoplasm</keyword>
<keyword evidence="12 13" id="KW-0030">Aminoacyl-tRNA synthetase</keyword>
<evidence type="ECO:0000256" key="12">
    <source>
        <dbReference type="ARBA" id="ARBA00023146"/>
    </source>
</evidence>
<evidence type="ECO:0000256" key="3">
    <source>
        <dbReference type="ARBA" id="ARBA00005594"/>
    </source>
</evidence>
<dbReference type="EMBL" id="PEUA01000057">
    <property type="protein sequence ID" value="PIV42103.1"/>
    <property type="molecule type" value="Genomic_DNA"/>
</dbReference>
<feature type="short sequence motif" description="'KMSKS' region" evidence="13">
    <location>
        <begin position="285"/>
        <end position="289"/>
    </location>
</feature>
<dbReference type="AlphaFoldDB" id="A0A2M7D7D8"/>
<name>A0A2M7D7D8_9BACT</name>
<comment type="similarity">
    <text evidence="3 13">Belongs to the class-I aminoacyl-tRNA synthetase family.</text>
</comment>
<dbReference type="InterPro" id="IPR015273">
    <property type="entry name" value="Cys-tRNA-synt_Ia_DALR"/>
</dbReference>
<evidence type="ECO:0000256" key="5">
    <source>
        <dbReference type="ARBA" id="ARBA00022490"/>
    </source>
</evidence>
<evidence type="ECO:0000256" key="9">
    <source>
        <dbReference type="ARBA" id="ARBA00022833"/>
    </source>
</evidence>
<comment type="subcellular location">
    <subcellularLocation>
        <location evidence="2 13">Cytoplasm</location>
    </subcellularLocation>
</comment>
<comment type="cofactor">
    <cofactor evidence="1">
        <name>Zn(2+)</name>
        <dbReference type="ChEBI" id="CHEBI:29105"/>
    </cofactor>
</comment>
<protein>
    <recommendedName>
        <fullName evidence="13">Cysteine--tRNA ligase</fullName>
        <ecNumber evidence="13">6.1.1.16</ecNumber>
    </recommendedName>
    <alternativeName>
        <fullName evidence="13">Cysteinyl-tRNA synthetase</fullName>
        <shortName evidence="13">CysRS</shortName>
    </alternativeName>
</protein>
<evidence type="ECO:0000256" key="10">
    <source>
        <dbReference type="ARBA" id="ARBA00022840"/>
    </source>
</evidence>
<dbReference type="Gene3D" id="1.20.120.1910">
    <property type="entry name" value="Cysteine-tRNA ligase, C-terminal anti-codon recognition domain"/>
    <property type="match status" value="1"/>
</dbReference>
<dbReference type="Proteomes" id="UP000230304">
    <property type="component" value="Unassembled WGS sequence"/>
</dbReference>
<dbReference type="CDD" id="cd00672">
    <property type="entry name" value="CysRS_core"/>
    <property type="match status" value="1"/>
</dbReference>
<reference evidence="17" key="1">
    <citation type="submission" date="2017-09" db="EMBL/GenBank/DDBJ databases">
        <title>Depth-based differentiation of microbial function through sediment-hosted aquifers and enrichment of novel symbionts in the deep terrestrial subsurface.</title>
        <authorList>
            <person name="Probst A.J."/>
            <person name="Ladd B."/>
            <person name="Jarett J.K."/>
            <person name="Geller-Mcgrath D.E."/>
            <person name="Sieber C.M.K."/>
            <person name="Emerson J.B."/>
            <person name="Anantharaman K."/>
            <person name="Thomas B.C."/>
            <person name="Malmstrom R."/>
            <person name="Stieglmeier M."/>
            <person name="Klingl A."/>
            <person name="Woyke T."/>
            <person name="Ryan C.M."/>
            <person name="Banfield J.F."/>
        </authorList>
    </citation>
    <scope>NUCLEOTIDE SEQUENCE [LARGE SCALE GENOMIC DNA]</scope>
</reference>
<evidence type="ECO:0000256" key="13">
    <source>
        <dbReference type="HAMAP-Rule" id="MF_00041"/>
    </source>
</evidence>
<evidence type="ECO:0000259" key="15">
    <source>
        <dbReference type="SMART" id="SM00840"/>
    </source>
</evidence>
<keyword evidence="7" id="KW-0479">Metal-binding</keyword>
<dbReference type="HAMAP" id="MF_00041">
    <property type="entry name" value="Cys_tRNA_synth"/>
    <property type="match status" value="1"/>
</dbReference>
<dbReference type="InterPro" id="IPR015803">
    <property type="entry name" value="Cys-tRNA-ligase"/>
</dbReference>